<evidence type="ECO:0000313" key="1">
    <source>
        <dbReference type="EMBL" id="VDP25690.1"/>
    </source>
</evidence>
<reference evidence="3" key="1">
    <citation type="submission" date="2016-06" db="UniProtKB">
        <authorList>
            <consortium name="WormBaseParasite"/>
        </authorList>
    </citation>
    <scope>IDENTIFICATION</scope>
</reference>
<sequence length="121" mass="12831">MTLCSALNRSSIDKGPARSDSLGRNQVMIITVRLNLIHQATERINLLQDEKLSSFLISGEVTSRSTVKIARFDSINSAGAVGASTVLSSLDAAVRNVGPPTDRVACPMIPNLGSSDRCISC</sequence>
<evidence type="ECO:0000313" key="3">
    <source>
        <dbReference type="WBParaSite" id="ECPE_0000062601-mRNA-1"/>
    </source>
</evidence>
<dbReference type="EMBL" id="UZAN01002349">
    <property type="protein sequence ID" value="VDP25690.1"/>
    <property type="molecule type" value="Genomic_DNA"/>
</dbReference>
<gene>
    <name evidence="1" type="ORF">ECPE_LOCUS626</name>
</gene>
<dbReference type="AlphaFoldDB" id="A0A183A0Z1"/>
<accession>A0A183A0Z1</accession>
<keyword evidence="2" id="KW-1185">Reference proteome</keyword>
<organism evidence="3">
    <name type="scientific">Echinostoma caproni</name>
    <dbReference type="NCBI Taxonomy" id="27848"/>
    <lineage>
        <taxon>Eukaryota</taxon>
        <taxon>Metazoa</taxon>
        <taxon>Spiralia</taxon>
        <taxon>Lophotrochozoa</taxon>
        <taxon>Platyhelminthes</taxon>
        <taxon>Trematoda</taxon>
        <taxon>Digenea</taxon>
        <taxon>Plagiorchiida</taxon>
        <taxon>Echinostomata</taxon>
        <taxon>Echinostomatoidea</taxon>
        <taxon>Echinostomatidae</taxon>
        <taxon>Echinostoma</taxon>
    </lineage>
</organism>
<evidence type="ECO:0000313" key="2">
    <source>
        <dbReference type="Proteomes" id="UP000272942"/>
    </source>
</evidence>
<name>A0A183A0Z1_9TREM</name>
<dbReference type="Proteomes" id="UP000272942">
    <property type="component" value="Unassembled WGS sequence"/>
</dbReference>
<proteinExistence type="predicted"/>
<protein>
    <submittedName>
        <fullName evidence="1 3">Uncharacterized protein</fullName>
    </submittedName>
</protein>
<dbReference type="WBParaSite" id="ECPE_0000062601-mRNA-1">
    <property type="protein sequence ID" value="ECPE_0000062601-mRNA-1"/>
    <property type="gene ID" value="ECPE_0000062601"/>
</dbReference>
<reference evidence="1 2" key="2">
    <citation type="submission" date="2018-11" db="EMBL/GenBank/DDBJ databases">
        <authorList>
            <consortium name="Pathogen Informatics"/>
        </authorList>
    </citation>
    <scope>NUCLEOTIDE SEQUENCE [LARGE SCALE GENOMIC DNA]</scope>
    <source>
        <strain evidence="1 2">Egypt</strain>
    </source>
</reference>